<dbReference type="AlphaFoldDB" id="A0AAR5PCR4"/>
<proteinExistence type="inferred from homology"/>
<dbReference type="CTD" id="31967"/>
<evidence type="ECO:0000256" key="6">
    <source>
        <dbReference type="RuleBase" id="RU367161"/>
    </source>
</evidence>
<dbReference type="CDD" id="cd21693">
    <property type="entry name" value="GINS_B_Psf3"/>
    <property type="match status" value="1"/>
</dbReference>
<comment type="similarity">
    <text evidence="2 6">Belongs to the GINS3/PSF3 family.</text>
</comment>
<dbReference type="CDD" id="cd11713">
    <property type="entry name" value="GINS_A_psf3"/>
    <property type="match status" value="1"/>
</dbReference>
<evidence type="ECO:0000256" key="1">
    <source>
        <dbReference type="ARBA" id="ARBA00004123"/>
    </source>
</evidence>
<feature type="domain" description="GINS subunit" evidence="7">
    <location>
        <begin position="80"/>
        <end position="174"/>
    </location>
</feature>
<dbReference type="InterPro" id="IPR038437">
    <property type="entry name" value="GINS_Psf3_sf"/>
</dbReference>
<evidence type="ECO:0000256" key="3">
    <source>
        <dbReference type="ARBA" id="ARBA00022705"/>
    </source>
</evidence>
<evidence type="ECO:0000256" key="4">
    <source>
        <dbReference type="ARBA" id="ARBA00023242"/>
    </source>
</evidence>
<organism evidence="9 10">
    <name type="scientific">Dendroctonus ponderosae</name>
    <name type="common">Mountain pine beetle</name>
    <dbReference type="NCBI Taxonomy" id="77166"/>
    <lineage>
        <taxon>Eukaryota</taxon>
        <taxon>Metazoa</taxon>
        <taxon>Ecdysozoa</taxon>
        <taxon>Arthropoda</taxon>
        <taxon>Hexapoda</taxon>
        <taxon>Insecta</taxon>
        <taxon>Pterygota</taxon>
        <taxon>Neoptera</taxon>
        <taxon>Endopterygota</taxon>
        <taxon>Coleoptera</taxon>
        <taxon>Polyphaga</taxon>
        <taxon>Cucujiformia</taxon>
        <taxon>Curculionidae</taxon>
        <taxon>Scolytinae</taxon>
        <taxon>Dendroctonus</taxon>
    </lineage>
</organism>
<evidence type="ECO:0000313" key="10">
    <source>
        <dbReference type="Proteomes" id="UP000019118"/>
    </source>
</evidence>
<dbReference type="PANTHER" id="PTHR22768:SF0">
    <property type="entry name" value="DNA REPLICATION COMPLEX GINS PROTEIN PSF3"/>
    <property type="match status" value="1"/>
</dbReference>
<dbReference type="KEGG" id="dpa:109536867"/>
<dbReference type="GO" id="GO:1902975">
    <property type="term" value="P:mitotic DNA replication initiation"/>
    <property type="evidence" value="ECO:0007669"/>
    <property type="project" value="TreeGrafter"/>
</dbReference>
<feature type="domain" description="DNA replication complex GINS protein PSF3 N-terminal" evidence="8">
    <location>
        <begin position="12"/>
        <end position="60"/>
    </location>
</feature>
<evidence type="ECO:0000313" key="9">
    <source>
        <dbReference type="EnsemblMetazoa" id="XP_019758859.1"/>
    </source>
</evidence>
<comment type="subunit">
    <text evidence="6">Component of the GINS complex.</text>
</comment>
<dbReference type="GeneID" id="109536867"/>
<evidence type="ECO:0000256" key="5">
    <source>
        <dbReference type="ARBA" id="ARBA00045258"/>
    </source>
</evidence>
<dbReference type="GO" id="GO:0000811">
    <property type="term" value="C:GINS complex"/>
    <property type="evidence" value="ECO:0007669"/>
    <property type="project" value="UniProtKB-UniRule"/>
</dbReference>
<name>A0AAR5PCR4_DENPD</name>
<reference evidence="10" key="1">
    <citation type="journal article" date="2013" name="Genome Biol.">
        <title>Draft genome of the mountain pine beetle, Dendroctonus ponderosae Hopkins, a major forest pest.</title>
        <authorList>
            <person name="Keeling C.I."/>
            <person name="Yuen M.M."/>
            <person name="Liao N.Y."/>
            <person name="Docking T.R."/>
            <person name="Chan S.K."/>
            <person name="Taylor G.A."/>
            <person name="Palmquist D.L."/>
            <person name="Jackman S.D."/>
            <person name="Nguyen A."/>
            <person name="Li M."/>
            <person name="Henderson H."/>
            <person name="Janes J.K."/>
            <person name="Zhao Y."/>
            <person name="Pandoh P."/>
            <person name="Moore R."/>
            <person name="Sperling F.A."/>
            <person name="Huber D.P."/>
            <person name="Birol I."/>
            <person name="Jones S.J."/>
            <person name="Bohlmann J."/>
        </authorList>
    </citation>
    <scope>NUCLEOTIDE SEQUENCE</scope>
</reference>
<protein>
    <recommendedName>
        <fullName evidence="6">DNA replication complex GINS protein PSF3</fullName>
    </recommendedName>
</protein>
<accession>A0AAR5PCR4</accession>
<dbReference type="Pfam" id="PF22466">
    <property type="entry name" value="PSF3_N"/>
    <property type="match status" value="1"/>
</dbReference>
<dbReference type="InterPro" id="IPR055221">
    <property type="entry name" value="PSF3_N"/>
</dbReference>
<evidence type="ECO:0000259" key="7">
    <source>
        <dbReference type="Pfam" id="PF05916"/>
    </source>
</evidence>
<dbReference type="RefSeq" id="XP_019758859.1">
    <property type="nucleotide sequence ID" value="XM_019903300.2"/>
</dbReference>
<sequence length="202" mass="23285">MSLQLSYQPNYYSIDDILASQERVPCKVLQNVLGMGKLNPSAEDKDVKAGTELELPVWLVASDCSIGRQPIFAPELPKIYKEAYREILKADATAVDLHKFNVYFYELGAYVKQFDRKDDVHAILLHTFTTRFRLIMDLAHNSESNPTVEQKLDMLERRIYRVGHSARVKLNSWLLESGVQLQAANMVTNHRKRKRVDDDLFN</sequence>
<dbReference type="InterPro" id="IPR036224">
    <property type="entry name" value="GINS_bundle-like_dom_sf"/>
</dbReference>
<comment type="subcellular location">
    <subcellularLocation>
        <location evidence="1 6">Nucleus</location>
    </subcellularLocation>
</comment>
<dbReference type="Gene3D" id="1.20.58.2050">
    <property type="match status" value="1"/>
</dbReference>
<comment type="function">
    <text evidence="6">The GINS complex plays an essential role in the initiation of DNA replication.</text>
</comment>
<dbReference type="SUPFAM" id="SSF160059">
    <property type="entry name" value="PriA/YqbF domain"/>
    <property type="match status" value="1"/>
</dbReference>
<dbReference type="InterPro" id="IPR021151">
    <property type="entry name" value="GINS_A"/>
</dbReference>
<dbReference type="SUPFAM" id="SSF158573">
    <property type="entry name" value="GINS helical bundle-like"/>
    <property type="match status" value="1"/>
</dbReference>
<dbReference type="Pfam" id="PF05916">
    <property type="entry name" value="Sld5"/>
    <property type="match status" value="1"/>
</dbReference>
<dbReference type="PANTHER" id="PTHR22768">
    <property type="entry name" value="DNA REPLICATION COMPLEX GINS PROTEIN PSF3"/>
    <property type="match status" value="1"/>
</dbReference>
<keyword evidence="10" id="KW-1185">Reference proteome</keyword>
<evidence type="ECO:0000256" key="2">
    <source>
        <dbReference type="ARBA" id="ARBA00006343"/>
    </source>
</evidence>
<dbReference type="Proteomes" id="UP000019118">
    <property type="component" value="Unassembled WGS sequence"/>
</dbReference>
<reference evidence="9" key="2">
    <citation type="submission" date="2024-08" db="UniProtKB">
        <authorList>
            <consortium name="EnsemblMetazoa"/>
        </authorList>
    </citation>
    <scope>IDENTIFICATION</scope>
</reference>
<keyword evidence="4 6" id="KW-0539">Nucleus</keyword>
<evidence type="ECO:0000259" key="8">
    <source>
        <dbReference type="Pfam" id="PF22466"/>
    </source>
</evidence>
<comment type="function">
    <text evidence="5">Required for correct functioning of the GINS complex, a complex that plays an essential role in the initiation of DNA replication, and progression of DNA replication forks. GINS complex is a core component of CDC45-MCM-GINS (CMG) helicase, the molecular machine that unwinds template DNA during replication, and around which the replisome is built.</text>
</comment>
<dbReference type="EnsemblMetazoa" id="XM_019903300.1">
    <property type="protein sequence ID" value="XP_019758859.1"/>
    <property type="gene ID" value="LOC109536867"/>
</dbReference>
<keyword evidence="3 6" id="KW-0235">DNA replication</keyword>
<dbReference type="InterPro" id="IPR010492">
    <property type="entry name" value="GINS_Psf3"/>
</dbReference>